<dbReference type="InterPro" id="IPR027843">
    <property type="entry name" value="DUF4440"/>
</dbReference>
<proteinExistence type="predicted"/>
<dbReference type="OrthoDB" id="582586at2"/>
<dbReference type="EMBL" id="QEFB01000013">
    <property type="protein sequence ID" value="PWC06172.1"/>
    <property type="molecule type" value="Genomic_DNA"/>
</dbReference>
<evidence type="ECO:0000313" key="2">
    <source>
        <dbReference type="EMBL" id="PWC06172.1"/>
    </source>
</evidence>
<gene>
    <name evidence="2" type="ORF">DF223_11140</name>
</gene>
<reference evidence="3" key="1">
    <citation type="submission" date="2018-04" db="EMBL/GenBank/DDBJ databases">
        <authorList>
            <person name="Liu S."/>
            <person name="Wang Z."/>
            <person name="Li J."/>
        </authorList>
    </citation>
    <scope>NUCLEOTIDE SEQUENCE [LARGE SCALE GENOMIC DNA]</scope>
    <source>
        <strain evidence="3">622</strain>
    </source>
</reference>
<keyword evidence="3" id="KW-1185">Reference proteome</keyword>
<dbReference type="InterPro" id="IPR032710">
    <property type="entry name" value="NTF2-like_dom_sf"/>
</dbReference>
<sequence length="122" mass="13558">MTLITDDLPAILLREEHEGWKAILAGHGGHHYAREMTRDALMIVEGAVFGRDDVAKAFAGVTPWDSYEIHEPALIRLEEHSGILAYRAVATRGDETVQLRMTTTYLYGDGSWQVAAHQQTPA</sequence>
<dbReference type="AlphaFoldDB" id="A0A2U1TBA0"/>
<evidence type="ECO:0000259" key="1">
    <source>
        <dbReference type="Pfam" id="PF14534"/>
    </source>
</evidence>
<dbReference type="Gene3D" id="3.10.450.50">
    <property type="match status" value="1"/>
</dbReference>
<name>A0A2U1TBA0_9MICO</name>
<dbReference type="SUPFAM" id="SSF54427">
    <property type="entry name" value="NTF2-like"/>
    <property type="match status" value="1"/>
</dbReference>
<feature type="domain" description="DUF4440" evidence="1">
    <location>
        <begin position="16"/>
        <end position="114"/>
    </location>
</feature>
<dbReference type="Proteomes" id="UP000244962">
    <property type="component" value="Unassembled WGS sequence"/>
</dbReference>
<evidence type="ECO:0000313" key="3">
    <source>
        <dbReference type="Proteomes" id="UP000244962"/>
    </source>
</evidence>
<accession>A0A2U1TBA0</accession>
<dbReference type="Pfam" id="PF14534">
    <property type="entry name" value="DUF4440"/>
    <property type="match status" value="1"/>
</dbReference>
<protein>
    <submittedName>
        <fullName evidence="2">DUF4440 domain-containing protein</fullName>
    </submittedName>
</protein>
<dbReference type="RefSeq" id="WP_108392026.1">
    <property type="nucleotide sequence ID" value="NZ_CP026949.1"/>
</dbReference>
<organism evidence="2 3">
    <name type="scientific">Mycetocola zhujimingii</name>
    <dbReference type="NCBI Taxonomy" id="2079792"/>
    <lineage>
        <taxon>Bacteria</taxon>
        <taxon>Bacillati</taxon>
        <taxon>Actinomycetota</taxon>
        <taxon>Actinomycetes</taxon>
        <taxon>Micrococcales</taxon>
        <taxon>Microbacteriaceae</taxon>
        <taxon>Mycetocola</taxon>
    </lineage>
</organism>
<comment type="caution">
    <text evidence="2">The sequence shown here is derived from an EMBL/GenBank/DDBJ whole genome shotgun (WGS) entry which is preliminary data.</text>
</comment>
<dbReference type="KEGG" id="myl:C3E77_12740"/>